<sequence length="119" mass="13491">MPPKHKADEHASRINYLFQAAQQVVQSAPMLSQHYGEIITLISEKTVAKLDYTMKRSMCKKCKAILVPGVNMSYRLRKRKHRKCNPTMVITCKCCNEVKSLPTQPGRKLKAELTTATIS</sequence>
<name>A0A226EVT1_FOLCA</name>
<dbReference type="GO" id="GO:0016787">
    <property type="term" value="F:hydrolase activity"/>
    <property type="evidence" value="ECO:0007669"/>
    <property type="project" value="UniProtKB-KW"/>
</dbReference>
<dbReference type="PANTHER" id="PTHR14742:SF0">
    <property type="entry name" value="RIBONUCLEASE P PROTEIN SUBUNIT P21"/>
    <property type="match status" value="1"/>
</dbReference>
<dbReference type="GO" id="GO:0046872">
    <property type="term" value="F:metal ion binding"/>
    <property type="evidence" value="ECO:0007669"/>
    <property type="project" value="UniProtKB-KW"/>
</dbReference>
<reference evidence="9 10" key="1">
    <citation type="submission" date="2015-12" db="EMBL/GenBank/DDBJ databases">
        <title>The genome of Folsomia candida.</title>
        <authorList>
            <person name="Faddeeva A."/>
            <person name="Derks M.F."/>
            <person name="Anvar Y."/>
            <person name="Smit S."/>
            <person name="Van Straalen N."/>
            <person name="Roelofs D."/>
        </authorList>
    </citation>
    <scope>NUCLEOTIDE SEQUENCE [LARGE SCALE GENOMIC DNA]</scope>
    <source>
        <strain evidence="9 10">VU population</strain>
        <tissue evidence="9">Whole body</tissue>
    </source>
</reference>
<gene>
    <name evidence="9" type="ORF">Fcan01_02539</name>
</gene>
<protein>
    <submittedName>
        <fullName evidence="9">Ribonuclease P protein component 4</fullName>
    </submittedName>
</protein>
<dbReference type="InterPro" id="IPR016432">
    <property type="entry name" value="RNP4"/>
</dbReference>
<organism evidence="9 10">
    <name type="scientific">Folsomia candida</name>
    <name type="common">Springtail</name>
    <dbReference type="NCBI Taxonomy" id="158441"/>
    <lineage>
        <taxon>Eukaryota</taxon>
        <taxon>Metazoa</taxon>
        <taxon>Ecdysozoa</taxon>
        <taxon>Arthropoda</taxon>
        <taxon>Hexapoda</taxon>
        <taxon>Collembola</taxon>
        <taxon>Entomobryomorpha</taxon>
        <taxon>Isotomoidea</taxon>
        <taxon>Isotomidae</taxon>
        <taxon>Proisotominae</taxon>
        <taxon>Folsomia</taxon>
    </lineage>
</organism>
<keyword evidence="3" id="KW-0540">Nuclease</keyword>
<keyword evidence="7" id="KW-0862">Zinc</keyword>
<evidence type="ECO:0000256" key="6">
    <source>
        <dbReference type="ARBA" id="ARBA00022801"/>
    </source>
</evidence>
<dbReference type="OrthoDB" id="128536at2759"/>
<dbReference type="Proteomes" id="UP000198287">
    <property type="component" value="Unassembled WGS sequence"/>
</dbReference>
<keyword evidence="2" id="KW-0819">tRNA processing</keyword>
<evidence type="ECO:0000256" key="3">
    <source>
        <dbReference type="ARBA" id="ARBA00022722"/>
    </source>
</evidence>
<keyword evidence="4" id="KW-0479">Metal-binding</keyword>
<comment type="caution">
    <text evidence="9">The sequence shown here is derived from an EMBL/GenBank/DDBJ whole genome shotgun (WGS) entry which is preliminary data.</text>
</comment>
<dbReference type="STRING" id="158441.A0A226EVT1"/>
<keyword evidence="1" id="KW-0963">Cytoplasm</keyword>
<comment type="similarity">
    <text evidence="8">Belongs to the eukaryotic/archaeal RNase P protein component 4 family.</text>
</comment>
<dbReference type="InterPro" id="IPR007175">
    <property type="entry name" value="Rpr2/Snm1/Rpp21"/>
</dbReference>
<evidence type="ECO:0000256" key="7">
    <source>
        <dbReference type="ARBA" id="ARBA00022833"/>
    </source>
</evidence>
<keyword evidence="5" id="KW-0255">Endonuclease</keyword>
<dbReference type="GO" id="GO:0005655">
    <property type="term" value="C:nucleolar ribonuclease P complex"/>
    <property type="evidence" value="ECO:0007669"/>
    <property type="project" value="TreeGrafter"/>
</dbReference>
<evidence type="ECO:0000256" key="5">
    <source>
        <dbReference type="ARBA" id="ARBA00022759"/>
    </source>
</evidence>
<evidence type="ECO:0000256" key="1">
    <source>
        <dbReference type="ARBA" id="ARBA00022490"/>
    </source>
</evidence>
<evidence type="ECO:0000256" key="8">
    <source>
        <dbReference type="ARBA" id="ARBA00038402"/>
    </source>
</evidence>
<dbReference type="Gene3D" id="1.20.5.420">
    <property type="entry name" value="Immunoglobulin FC, subunit C"/>
    <property type="match status" value="1"/>
</dbReference>
<keyword evidence="6" id="KW-0378">Hydrolase</keyword>
<dbReference type="AlphaFoldDB" id="A0A226EVT1"/>
<dbReference type="OMA" id="DPKHLLW"/>
<evidence type="ECO:0000256" key="4">
    <source>
        <dbReference type="ARBA" id="ARBA00022723"/>
    </source>
</evidence>
<keyword evidence="10" id="KW-1185">Reference proteome</keyword>
<dbReference type="GO" id="GO:0001682">
    <property type="term" value="P:tRNA 5'-leader removal"/>
    <property type="evidence" value="ECO:0007669"/>
    <property type="project" value="InterPro"/>
</dbReference>
<evidence type="ECO:0000313" key="9">
    <source>
        <dbReference type="EMBL" id="OXA61277.1"/>
    </source>
</evidence>
<dbReference type="EMBL" id="LNIX01000001">
    <property type="protein sequence ID" value="OXA61277.1"/>
    <property type="molecule type" value="Genomic_DNA"/>
</dbReference>
<evidence type="ECO:0000256" key="2">
    <source>
        <dbReference type="ARBA" id="ARBA00022694"/>
    </source>
</evidence>
<dbReference type="Gene3D" id="6.20.50.20">
    <property type="match status" value="1"/>
</dbReference>
<dbReference type="PANTHER" id="PTHR14742">
    <property type="entry name" value="RIBONUCLEASE P SUBUNIT P21"/>
    <property type="match status" value="1"/>
</dbReference>
<evidence type="ECO:0000313" key="10">
    <source>
        <dbReference type="Proteomes" id="UP000198287"/>
    </source>
</evidence>
<dbReference type="PIRSF" id="PIRSF004878">
    <property type="entry name" value="RNase_P_4"/>
    <property type="match status" value="1"/>
</dbReference>
<dbReference type="Pfam" id="PF04032">
    <property type="entry name" value="Rpr2"/>
    <property type="match status" value="1"/>
</dbReference>
<proteinExistence type="inferred from homology"/>
<accession>A0A226EVT1</accession>
<dbReference type="GO" id="GO:0004519">
    <property type="term" value="F:endonuclease activity"/>
    <property type="evidence" value="ECO:0007669"/>
    <property type="project" value="UniProtKB-KW"/>
</dbReference>